<dbReference type="EMBL" id="JAWZVU010000030">
    <property type="protein sequence ID" value="MDX7719853.1"/>
    <property type="molecule type" value="Genomic_DNA"/>
</dbReference>
<sequence length="301" mass="33585">MHILLFGKNGQIGWELQRALSVLGQITALSHDSNGLCGDFLNPNGIINTIRTVKPHVIVNATGYTAVDLAEKECANAEKINATTVKVIAQEAKNINALFVHYSSDYVFDGEGNVAWTESDEANPLNFYGKTKLAGEQFIQQFCNKYLIFRTSWVYSLRGSNFFKSIVKLSQEKETIAIVNDQFGAPTSAEMLADCTLVAIYRTLLDPSLSGLYHVCAAGTTSWHDYGLFIIEHLRRYPEILKVQQINAIASSAYPQAALRPKNSNLNTEKFRSKFDVALPAWQIGVERILNEYFYINNSKG</sequence>
<dbReference type="GO" id="GO:0005829">
    <property type="term" value="C:cytosol"/>
    <property type="evidence" value="ECO:0007669"/>
    <property type="project" value="TreeGrafter"/>
</dbReference>
<keyword evidence="6" id="KW-0521">NADP</keyword>
<dbReference type="Proteomes" id="UP001277183">
    <property type="component" value="Unassembled WGS sequence"/>
</dbReference>
<evidence type="ECO:0000313" key="9">
    <source>
        <dbReference type="Proteomes" id="UP001277183"/>
    </source>
</evidence>
<dbReference type="Gene3D" id="3.90.25.10">
    <property type="entry name" value="UDP-galactose 4-epimerase, domain 1"/>
    <property type="match status" value="1"/>
</dbReference>
<evidence type="ECO:0000259" key="7">
    <source>
        <dbReference type="Pfam" id="PF04321"/>
    </source>
</evidence>
<comment type="catalytic activity">
    <reaction evidence="5 6">
        <text>dTDP-beta-L-rhamnose + NADP(+) = dTDP-4-dehydro-beta-L-rhamnose + NADPH + H(+)</text>
        <dbReference type="Rhea" id="RHEA:21796"/>
        <dbReference type="ChEBI" id="CHEBI:15378"/>
        <dbReference type="ChEBI" id="CHEBI:57510"/>
        <dbReference type="ChEBI" id="CHEBI:57783"/>
        <dbReference type="ChEBI" id="CHEBI:58349"/>
        <dbReference type="ChEBI" id="CHEBI:62830"/>
        <dbReference type="EC" id="1.1.1.133"/>
    </reaction>
</comment>
<proteinExistence type="inferred from homology"/>
<organism evidence="8 9">
    <name type="scientific">Aeromonas caviae</name>
    <name type="common">Aeromonas punctata</name>
    <dbReference type="NCBI Taxonomy" id="648"/>
    <lineage>
        <taxon>Bacteria</taxon>
        <taxon>Pseudomonadati</taxon>
        <taxon>Pseudomonadota</taxon>
        <taxon>Gammaproteobacteria</taxon>
        <taxon>Aeromonadales</taxon>
        <taxon>Aeromonadaceae</taxon>
        <taxon>Aeromonas</taxon>
    </lineage>
</organism>
<dbReference type="InterPro" id="IPR005913">
    <property type="entry name" value="dTDP_dehydrorham_reduct"/>
</dbReference>
<comment type="cofactor">
    <cofactor evidence="6">
        <name>Mg(2+)</name>
        <dbReference type="ChEBI" id="CHEBI:18420"/>
    </cofactor>
    <text evidence="6">Binds 1 Mg(2+) ion per monomer.</text>
</comment>
<evidence type="ECO:0000313" key="8">
    <source>
        <dbReference type="EMBL" id="MDX7719853.1"/>
    </source>
</evidence>
<comment type="pathway">
    <text evidence="1 6">Carbohydrate biosynthesis; dTDP-L-rhamnose biosynthesis.</text>
</comment>
<dbReference type="EC" id="1.1.1.133" evidence="3 6"/>
<dbReference type="Pfam" id="PF04321">
    <property type="entry name" value="RmlD_sub_bind"/>
    <property type="match status" value="1"/>
</dbReference>
<dbReference type="RefSeq" id="WP_080989944.1">
    <property type="nucleotide sequence ID" value="NZ_AP022110.1"/>
</dbReference>
<protein>
    <recommendedName>
        <fullName evidence="4 6">dTDP-4-dehydrorhamnose reductase</fullName>
        <ecNumber evidence="3 6">1.1.1.133</ecNumber>
    </recommendedName>
</protein>
<keyword evidence="6 8" id="KW-0560">Oxidoreductase</keyword>
<dbReference type="SUPFAM" id="SSF51735">
    <property type="entry name" value="NAD(P)-binding Rossmann-fold domains"/>
    <property type="match status" value="1"/>
</dbReference>
<comment type="similarity">
    <text evidence="2 6">Belongs to the dTDP-4-dehydrorhamnose reductase family.</text>
</comment>
<evidence type="ECO:0000256" key="4">
    <source>
        <dbReference type="ARBA" id="ARBA00017099"/>
    </source>
</evidence>
<evidence type="ECO:0000256" key="6">
    <source>
        <dbReference type="RuleBase" id="RU364082"/>
    </source>
</evidence>
<comment type="function">
    <text evidence="6">Catalyzes the reduction of dTDP-6-deoxy-L-lyxo-4-hexulose to yield dTDP-L-rhamnose.</text>
</comment>
<dbReference type="GO" id="GO:0008831">
    <property type="term" value="F:dTDP-4-dehydrorhamnose reductase activity"/>
    <property type="evidence" value="ECO:0007669"/>
    <property type="project" value="UniProtKB-EC"/>
</dbReference>
<dbReference type="AlphaFoldDB" id="A0AAW9F1I9"/>
<dbReference type="PANTHER" id="PTHR10491">
    <property type="entry name" value="DTDP-4-DEHYDRORHAMNOSE REDUCTASE"/>
    <property type="match status" value="1"/>
</dbReference>
<comment type="caution">
    <text evidence="8">The sequence shown here is derived from an EMBL/GenBank/DDBJ whole genome shotgun (WGS) entry which is preliminary data.</text>
</comment>
<evidence type="ECO:0000256" key="3">
    <source>
        <dbReference type="ARBA" id="ARBA00012929"/>
    </source>
</evidence>
<dbReference type="NCBIfam" id="NF007440">
    <property type="entry name" value="PRK09987.1"/>
    <property type="match status" value="1"/>
</dbReference>
<reference evidence="8" key="1">
    <citation type="submission" date="2023-11" db="EMBL/GenBank/DDBJ databases">
        <title>WGS of Aeromonas in Northern Israel.</title>
        <authorList>
            <person name="Hershko Y."/>
        </authorList>
    </citation>
    <scope>NUCLEOTIDE SEQUENCE</scope>
    <source>
        <strain evidence="8">77416</strain>
    </source>
</reference>
<name>A0AAW9F1I9_AERCA</name>
<dbReference type="GO" id="GO:0019305">
    <property type="term" value="P:dTDP-rhamnose biosynthetic process"/>
    <property type="evidence" value="ECO:0007669"/>
    <property type="project" value="TreeGrafter"/>
</dbReference>
<accession>A0AAW9F1I9</accession>
<gene>
    <name evidence="8" type="primary">rfbD</name>
    <name evidence="8" type="ORF">SJS77_05100</name>
</gene>
<dbReference type="CDD" id="cd05254">
    <property type="entry name" value="dTDP_HR_like_SDR_e"/>
    <property type="match status" value="1"/>
</dbReference>
<evidence type="ECO:0000256" key="1">
    <source>
        <dbReference type="ARBA" id="ARBA00004781"/>
    </source>
</evidence>
<feature type="domain" description="RmlD-like substrate binding" evidence="7">
    <location>
        <begin position="1"/>
        <end position="293"/>
    </location>
</feature>
<dbReference type="NCBIfam" id="TIGR01214">
    <property type="entry name" value="rmlD"/>
    <property type="match status" value="1"/>
</dbReference>
<evidence type="ECO:0000256" key="2">
    <source>
        <dbReference type="ARBA" id="ARBA00010944"/>
    </source>
</evidence>
<dbReference type="Gene3D" id="3.40.50.720">
    <property type="entry name" value="NAD(P)-binding Rossmann-like Domain"/>
    <property type="match status" value="1"/>
</dbReference>
<evidence type="ECO:0000256" key="5">
    <source>
        <dbReference type="ARBA" id="ARBA00048200"/>
    </source>
</evidence>
<dbReference type="InterPro" id="IPR036291">
    <property type="entry name" value="NAD(P)-bd_dom_sf"/>
</dbReference>
<dbReference type="PANTHER" id="PTHR10491:SF4">
    <property type="entry name" value="METHIONINE ADENOSYLTRANSFERASE 2 SUBUNIT BETA"/>
    <property type="match status" value="1"/>
</dbReference>
<dbReference type="InterPro" id="IPR029903">
    <property type="entry name" value="RmlD-like-bd"/>
</dbReference>